<evidence type="ECO:0000313" key="8">
    <source>
        <dbReference type="EMBL" id="KAJ2777228.1"/>
    </source>
</evidence>
<feature type="transmembrane region" description="Helical" evidence="6">
    <location>
        <begin position="217"/>
        <end position="238"/>
    </location>
</feature>
<keyword evidence="3 6" id="KW-1133">Transmembrane helix</keyword>
<feature type="transmembrane region" description="Helical" evidence="6">
    <location>
        <begin position="141"/>
        <end position="162"/>
    </location>
</feature>
<feature type="transmembrane region" description="Helical" evidence="6">
    <location>
        <begin position="31"/>
        <end position="54"/>
    </location>
</feature>
<evidence type="ECO:0000256" key="4">
    <source>
        <dbReference type="ARBA" id="ARBA00023136"/>
    </source>
</evidence>
<evidence type="ECO:0000259" key="7">
    <source>
        <dbReference type="Pfam" id="PF00003"/>
    </source>
</evidence>
<comment type="subcellular location">
    <subcellularLocation>
        <location evidence="1">Membrane</location>
        <topology evidence="1">Multi-pass membrane protein</topology>
    </subcellularLocation>
</comment>
<organism evidence="8 9">
    <name type="scientific">Coemansia javaensis</name>
    <dbReference type="NCBI Taxonomy" id="2761396"/>
    <lineage>
        <taxon>Eukaryota</taxon>
        <taxon>Fungi</taxon>
        <taxon>Fungi incertae sedis</taxon>
        <taxon>Zoopagomycota</taxon>
        <taxon>Kickxellomycotina</taxon>
        <taxon>Kickxellomycetes</taxon>
        <taxon>Kickxellales</taxon>
        <taxon>Kickxellaceae</taxon>
        <taxon>Coemansia</taxon>
    </lineage>
</organism>
<feature type="compositionally biased region" description="Pro residues" evidence="5">
    <location>
        <begin position="365"/>
        <end position="378"/>
    </location>
</feature>
<evidence type="ECO:0000256" key="1">
    <source>
        <dbReference type="ARBA" id="ARBA00004141"/>
    </source>
</evidence>
<dbReference type="EMBL" id="JANBUL010000304">
    <property type="protein sequence ID" value="KAJ2777228.1"/>
    <property type="molecule type" value="Genomic_DNA"/>
</dbReference>
<reference evidence="8" key="1">
    <citation type="submission" date="2022-07" db="EMBL/GenBank/DDBJ databases">
        <title>Phylogenomic reconstructions and comparative analyses of Kickxellomycotina fungi.</title>
        <authorList>
            <person name="Reynolds N.K."/>
            <person name="Stajich J.E."/>
            <person name="Barry K."/>
            <person name="Grigoriev I.V."/>
            <person name="Crous P."/>
            <person name="Smith M.E."/>
        </authorList>
    </citation>
    <scope>NUCLEOTIDE SEQUENCE</scope>
    <source>
        <strain evidence="8">NBRC 105414</strain>
    </source>
</reference>
<feature type="transmembrane region" description="Helical" evidence="6">
    <location>
        <begin position="182"/>
        <end position="205"/>
    </location>
</feature>
<feature type="compositionally biased region" description="Low complexity" evidence="5">
    <location>
        <begin position="388"/>
        <end position="401"/>
    </location>
</feature>
<gene>
    <name evidence="8" type="ORF">H4R18_005257</name>
</gene>
<comment type="caution">
    <text evidence="8">The sequence shown here is derived from an EMBL/GenBank/DDBJ whole genome shotgun (WGS) entry which is preliminary data.</text>
</comment>
<keyword evidence="4 6" id="KW-0472">Membrane</keyword>
<dbReference type="InterPro" id="IPR017978">
    <property type="entry name" value="GPCR_3_C"/>
</dbReference>
<evidence type="ECO:0000256" key="5">
    <source>
        <dbReference type="SAM" id="MobiDB-lite"/>
    </source>
</evidence>
<protein>
    <recommendedName>
        <fullName evidence="7">G-protein coupled receptors family 3 profile domain-containing protein</fullName>
    </recommendedName>
</protein>
<dbReference type="GO" id="GO:0016020">
    <property type="term" value="C:membrane"/>
    <property type="evidence" value="ECO:0007669"/>
    <property type="project" value="UniProtKB-SubCell"/>
</dbReference>
<evidence type="ECO:0000256" key="2">
    <source>
        <dbReference type="ARBA" id="ARBA00022692"/>
    </source>
</evidence>
<evidence type="ECO:0000256" key="3">
    <source>
        <dbReference type="ARBA" id="ARBA00022989"/>
    </source>
</evidence>
<evidence type="ECO:0000256" key="6">
    <source>
        <dbReference type="SAM" id="Phobius"/>
    </source>
</evidence>
<evidence type="ECO:0000313" key="9">
    <source>
        <dbReference type="Proteomes" id="UP001140217"/>
    </source>
</evidence>
<dbReference type="OrthoDB" id="5592846at2759"/>
<feature type="transmembrane region" description="Helical" evidence="6">
    <location>
        <begin position="104"/>
        <end position="121"/>
    </location>
</feature>
<feature type="transmembrane region" description="Helical" evidence="6">
    <location>
        <begin position="66"/>
        <end position="84"/>
    </location>
</feature>
<feature type="domain" description="G-protein coupled receptors family 3 profile" evidence="7">
    <location>
        <begin position="32"/>
        <end position="262"/>
    </location>
</feature>
<keyword evidence="2 6" id="KW-0812">Transmembrane</keyword>
<feature type="region of interest" description="Disordered" evidence="5">
    <location>
        <begin position="300"/>
        <end position="320"/>
    </location>
</feature>
<proteinExistence type="predicted"/>
<dbReference type="Pfam" id="PF00003">
    <property type="entry name" value="7tm_3"/>
    <property type="match status" value="1"/>
</dbReference>
<name>A0A9W8H6I8_9FUNG</name>
<dbReference type="Proteomes" id="UP001140217">
    <property type="component" value="Unassembled WGS sequence"/>
</dbReference>
<sequence length="417" mass="45676">MALIDAASEQRRVEAAALLGLRLDPRSGGDVAVVAVIAAMYGVTLAGVVAMLLWRRYPPIRSKAPAMMAVLFVCSVLWFVGDLQVNGHVPLAGTALTNCRGVGFWVRILLGLCGVCAVVALRPYALHHVFRLGRPPRGLRFYAPLLVYIACVLALGIVAMALPDTASVQYAPGLDLCRMALGFKVTVYAFVWVTCLLIVAVNWRIRSIKSSFNESREMAFGCLLVVGVLLFNTLMQFIRPHYPLQRQYRIATTVLDHVCTTTLWWAVMARPLFNCAFRRRAYLRRWIAALRADGLQREYNVRSDPVPPPPPPPPPPAAPSIVELKFAHDDRWFYAESPLAGRPWPGANCGPRAMAVPPFVALPLPPPPPSPPPPPPPLSRSGSGSTVAASAHHPASWHSPPRSLSVWSDDAHDRHLL</sequence>
<keyword evidence="9" id="KW-1185">Reference proteome</keyword>
<feature type="compositionally biased region" description="Pro residues" evidence="5">
    <location>
        <begin position="305"/>
        <end position="318"/>
    </location>
</feature>
<accession>A0A9W8H6I8</accession>
<dbReference type="AlphaFoldDB" id="A0A9W8H6I8"/>
<dbReference type="GO" id="GO:0004930">
    <property type="term" value="F:G protein-coupled receptor activity"/>
    <property type="evidence" value="ECO:0007669"/>
    <property type="project" value="InterPro"/>
</dbReference>
<feature type="region of interest" description="Disordered" evidence="5">
    <location>
        <begin position="365"/>
        <end position="417"/>
    </location>
</feature>